<keyword evidence="2" id="KW-1185">Reference proteome</keyword>
<evidence type="ECO:0000313" key="1">
    <source>
        <dbReference type="EMBL" id="MBB4923257.1"/>
    </source>
</evidence>
<reference evidence="1 2" key="1">
    <citation type="submission" date="2020-08" db="EMBL/GenBank/DDBJ databases">
        <title>Sequencing the genomes of 1000 actinobacteria strains.</title>
        <authorList>
            <person name="Klenk H.-P."/>
        </authorList>
    </citation>
    <scope>NUCLEOTIDE SEQUENCE [LARGE SCALE GENOMIC DNA]</scope>
    <source>
        <strain evidence="1 2">DSM 41654</strain>
    </source>
</reference>
<dbReference type="SUPFAM" id="SSF47598">
    <property type="entry name" value="Ribbon-helix-helix"/>
    <property type="match status" value="1"/>
</dbReference>
<dbReference type="Proteomes" id="UP000540506">
    <property type="component" value="Unassembled WGS sequence"/>
</dbReference>
<dbReference type="RefSeq" id="WP_184935300.1">
    <property type="nucleotide sequence ID" value="NZ_JACHJV010000001.1"/>
</dbReference>
<dbReference type="GO" id="GO:0006355">
    <property type="term" value="P:regulation of DNA-templated transcription"/>
    <property type="evidence" value="ECO:0007669"/>
    <property type="project" value="InterPro"/>
</dbReference>
<dbReference type="Gene3D" id="1.10.1220.10">
    <property type="entry name" value="Met repressor-like"/>
    <property type="match status" value="1"/>
</dbReference>
<gene>
    <name evidence="1" type="ORF">FHR34_002250</name>
</gene>
<proteinExistence type="predicted"/>
<comment type="caution">
    <text evidence="1">The sequence shown here is derived from an EMBL/GenBank/DDBJ whole genome shotgun (WGS) entry which is preliminary data.</text>
</comment>
<dbReference type="EMBL" id="JACHJV010000001">
    <property type="protein sequence ID" value="MBB4923257.1"/>
    <property type="molecule type" value="Genomic_DNA"/>
</dbReference>
<dbReference type="InterPro" id="IPR013321">
    <property type="entry name" value="Arc_rbn_hlx_hlx"/>
</dbReference>
<name>A0A7W7R0M9_KITKI</name>
<protein>
    <submittedName>
        <fullName evidence="1">Antitoxin component of RelBE/YafQ-DinJ toxin-antitoxin module</fullName>
    </submittedName>
</protein>
<evidence type="ECO:0000313" key="2">
    <source>
        <dbReference type="Proteomes" id="UP000540506"/>
    </source>
</evidence>
<dbReference type="InterPro" id="IPR010985">
    <property type="entry name" value="Ribbon_hlx_hlx"/>
</dbReference>
<accession>A0A7W7R0M9</accession>
<dbReference type="Pfam" id="PF05534">
    <property type="entry name" value="HicB"/>
    <property type="match status" value="1"/>
</dbReference>
<dbReference type="InterPro" id="IPR008651">
    <property type="entry name" value="Uncharacterised_HicB"/>
</dbReference>
<dbReference type="AlphaFoldDB" id="A0A7W7R0M9"/>
<organism evidence="1 2">
    <name type="scientific">Kitasatospora kifunensis</name>
    <name type="common">Streptomyces kifunensis</name>
    <dbReference type="NCBI Taxonomy" id="58351"/>
    <lineage>
        <taxon>Bacteria</taxon>
        <taxon>Bacillati</taxon>
        <taxon>Actinomycetota</taxon>
        <taxon>Actinomycetes</taxon>
        <taxon>Kitasatosporales</taxon>
        <taxon>Streptomycetaceae</taxon>
        <taxon>Kitasatospora</taxon>
    </lineage>
</organism>
<sequence>MGKKQLNVRVDATTAEMARERAEQQGISMNQYIERLVQQDMGEAGLTFVDAAAQFMKEFENEFLAEFGERSAADERQGGRR</sequence>